<feature type="domain" description="Rubredoxin-like" evidence="5">
    <location>
        <begin position="177"/>
        <end position="228"/>
    </location>
</feature>
<dbReference type="Pfam" id="PF01613">
    <property type="entry name" value="Flavin_Reduct"/>
    <property type="match status" value="1"/>
</dbReference>
<dbReference type="Gene3D" id="2.30.110.10">
    <property type="entry name" value="Electron Transport, Fmn-binding Protein, Chain A"/>
    <property type="match status" value="1"/>
</dbReference>
<dbReference type="Pfam" id="PF00301">
    <property type="entry name" value="Rubredoxin"/>
    <property type="match status" value="1"/>
</dbReference>
<dbReference type="PANTHER" id="PTHR47627">
    <property type="entry name" value="RUBREDOXIN"/>
    <property type="match status" value="1"/>
</dbReference>
<dbReference type="InterPro" id="IPR012349">
    <property type="entry name" value="Split_barrel_FMN-bd"/>
</dbReference>
<dbReference type="PRINTS" id="PR00163">
    <property type="entry name" value="RUBREDOXIN"/>
</dbReference>
<keyword evidence="1" id="KW-0813">Transport</keyword>
<dbReference type="GO" id="GO:0016646">
    <property type="term" value="F:oxidoreductase activity, acting on the CH-NH group of donors, NAD or NADP as acceptor"/>
    <property type="evidence" value="ECO:0007669"/>
    <property type="project" value="UniProtKB-ARBA"/>
</dbReference>
<dbReference type="GO" id="GO:0005506">
    <property type="term" value="F:iron ion binding"/>
    <property type="evidence" value="ECO:0007669"/>
    <property type="project" value="InterPro"/>
</dbReference>
<evidence type="ECO:0000256" key="1">
    <source>
        <dbReference type="ARBA" id="ARBA00022448"/>
    </source>
</evidence>
<proteinExistence type="predicted"/>
<dbReference type="FunFam" id="2.20.28.10:FF:000001">
    <property type="entry name" value="Rubredoxin"/>
    <property type="match status" value="1"/>
</dbReference>
<keyword evidence="2" id="KW-0479">Metal-binding</keyword>
<keyword evidence="3" id="KW-0249">Electron transport</keyword>
<dbReference type="GO" id="GO:0010181">
    <property type="term" value="F:FMN binding"/>
    <property type="evidence" value="ECO:0007669"/>
    <property type="project" value="InterPro"/>
</dbReference>
<evidence type="ECO:0000259" key="5">
    <source>
        <dbReference type="PROSITE" id="PS50903"/>
    </source>
</evidence>
<reference evidence="6 7" key="1">
    <citation type="submission" date="2019-03" db="EMBL/GenBank/DDBJ databases">
        <title>Metabolic potential of uncultured bacteria and archaea associated with petroleum seepage in deep-sea sediments.</title>
        <authorList>
            <person name="Dong X."/>
            <person name="Hubert C."/>
        </authorList>
    </citation>
    <scope>NUCLEOTIDE SEQUENCE [LARGE SCALE GENOMIC DNA]</scope>
    <source>
        <strain evidence="6">E29_bin28</strain>
    </source>
</reference>
<keyword evidence="4" id="KW-0408">Iron</keyword>
<dbReference type="PROSITE" id="PS50903">
    <property type="entry name" value="RUBREDOXIN_LIKE"/>
    <property type="match status" value="1"/>
</dbReference>
<gene>
    <name evidence="6" type="ORF">E3J33_04490</name>
</gene>
<dbReference type="InterPro" id="IPR018527">
    <property type="entry name" value="Rubredoxin_Fe_BS"/>
</dbReference>
<dbReference type="EMBL" id="SOIJ01000256">
    <property type="protein sequence ID" value="TET92024.1"/>
    <property type="molecule type" value="Genomic_DNA"/>
</dbReference>
<dbReference type="GO" id="GO:0009055">
    <property type="term" value="F:electron transfer activity"/>
    <property type="evidence" value="ECO:0007669"/>
    <property type="project" value="TreeGrafter"/>
</dbReference>
<evidence type="ECO:0000256" key="2">
    <source>
        <dbReference type="ARBA" id="ARBA00022723"/>
    </source>
</evidence>
<dbReference type="GO" id="GO:0043448">
    <property type="term" value="P:alkane catabolic process"/>
    <property type="evidence" value="ECO:0007669"/>
    <property type="project" value="TreeGrafter"/>
</dbReference>
<evidence type="ECO:0000313" key="6">
    <source>
        <dbReference type="EMBL" id="TET92024.1"/>
    </source>
</evidence>
<dbReference type="SMART" id="SM00903">
    <property type="entry name" value="Flavin_Reduct"/>
    <property type="match status" value="1"/>
</dbReference>
<dbReference type="AlphaFoldDB" id="A0A523YKC7"/>
<protein>
    <submittedName>
        <fullName evidence="6">High molecular weight rubredoxin</fullName>
    </submittedName>
</protein>
<name>A0A523YKC7_UNCAE</name>
<dbReference type="InterPro" id="IPR002563">
    <property type="entry name" value="Flavin_Rdtase-like_dom"/>
</dbReference>
<evidence type="ECO:0000256" key="4">
    <source>
        <dbReference type="ARBA" id="ARBA00023004"/>
    </source>
</evidence>
<dbReference type="SUPFAM" id="SSF57802">
    <property type="entry name" value="Rubredoxin-like"/>
    <property type="match status" value="1"/>
</dbReference>
<dbReference type="SUPFAM" id="SSF50475">
    <property type="entry name" value="FMN-binding split barrel"/>
    <property type="match status" value="1"/>
</dbReference>
<dbReference type="InterPro" id="IPR050526">
    <property type="entry name" value="Rubredoxin_ET"/>
</dbReference>
<dbReference type="InterPro" id="IPR024934">
    <property type="entry name" value="Rubredoxin-like_dom"/>
</dbReference>
<evidence type="ECO:0000313" key="7">
    <source>
        <dbReference type="Proteomes" id="UP000316925"/>
    </source>
</evidence>
<dbReference type="CDD" id="cd00730">
    <property type="entry name" value="rubredoxin"/>
    <property type="match status" value="1"/>
</dbReference>
<organism evidence="6 7">
    <name type="scientific">Aerophobetes bacterium</name>
    <dbReference type="NCBI Taxonomy" id="2030807"/>
    <lineage>
        <taxon>Bacteria</taxon>
        <taxon>Candidatus Aerophobota</taxon>
    </lineage>
</organism>
<sequence>MDLKALYKISYGLYVISSRKEDRLNGQIANTLFQVTAEPPAVAVSINKENLTHQFIEKSRIFSASVLCEDTPLNFIGHFGFKSGRDIDKFAEVHYKIGKTGAPIVLDHTLAYLEARVTKEIDAGTHTIFVGKVVEAENLKEGVCMTYAYYHQVKGGETPKAAATYLKEPSRKGAADMEKFRCTVCGYVYDPEKGDPDSGVKPGTPFEELPQDWVCPVCGAGKEKFEKEA</sequence>
<comment type="caution">
    <text evidence="6">The sequence shown here is derived from an EMBL/GenBank/DDBJ whole genome shotgun (WGS) entry which is preliminary data.</text>
</comment>
<dbReference type="PANTHER" id="PTHR47627:SF1">
    <property type="entry name" value="RUBREDOXIN-1-RELATED"/>
    <property type="match status" value="1"/>
</dbReference>
<dbReference type="Gene3D" id="2.20.28.10">
    <property type="match status" value="1"/>
</dbReference>
<dbReference type="InterPro" id="IPR024935">
    <property type="entry name" value="Rubredoxin_dom"/>
</dbReference>
<dbReference type="NCBIfam" id="NF045768">
    <property type="entry name" value="RubredRD"/>
    <property type="match status" value="1"/>
</dbReference>
<dbReference type="PROSITE" id="PS00202">
    <property type="entry name" value="RUBREDOXIN"/>
    <property type="match status" value="1"/>
</dbReference>
<evidence type="ECO:0000256" key="3">
    <source>
        <dbReference type="ARBA" id="ARBA00022982"/>
    </source>
</evidence>
<accession>A0A523YKC7</accession>
<dbReference type="Proteomes" id="UP000316925">
    <property type="component" value="Unassembled WGS sequence"/>
</dbReference>